<dbReference type="InterPro" id="IPR000719">
    <property type="entry name" value="Prot_kinase_dom"/>
</dbReference>
<feature type="region of interest" description="Disordered" evidence="1">
    <location>
        <begin position="274"/>
        <end position="295"/>
    </location>
</feature>
<dbReference type="PROSITE" id="PS00108">
    <property type="entry name" value="PROTEIN_KINASE_ST"/>
    <property type="match status" value="1"/>
</dbReference>
<protein>
    <submittedName>
        <fullName evidence="3">ULK kinase</fullName>
    </submittedName>
</protein>
<dbReference type="SUPFAM" id="SSF56112">
    <property type="entry name" value="Protein kinase-like (PK-like)"/>
    <property type="match status" value="1"/>
</dbReference>
<name>A0ABQ7J732_9APIC</name>
<reference evidence="3 4" key="1">
    <citation type="journal article" date="2020" name="bioRxiv">
        <title>Metabolic contributions of an alphaproteobacterial endosymbiont in the apicomplexan Cardiosporidium cionae.</title>
        <authorList>
            <person name="Hunter E.S."/>
            <person name="Paight C.J."/>
            <person name="Lane C.E."/>
        </authorList>
    </citation>
    <scope>NUCLEOTIDE SEQUENCE [LARGE SCALE GENOMIC DNA]</scope>
    <source>
        <strain evidence="3">ESH_2018</strain>
    </source>
</reference>
<keyword evidence="4" id="KW-1185">Reference proteome</keyword>
<evidence type="ECO:0000313" key="4">
    <source>
        <dbReference type="Proteomes" id="UP000823046"/>
    </source>
</evidence>
<dbReference type="Pfam" id="PF00069">
    <property type="entry name" value="Pkinase"/>
    <property type="match status" value="1"/>
</dbReference>
<feature type="compositionally biased region" description="Basic and acidic residues" evidence="1">
    <location>
        <begin position="275"/>
        <end position="290"/>
    </location>
</feature>
<gene>
    <name evidence="3" type="ORF">IE077_003970</name>
</gene>
<evidence type="ECO:0000256" key="1">
    <source>
        <dbReference type="SAM" id="MobiDB-lite"/>
    </source>
</evidence>
<dbReference type="GO" id="GO:0016301">
    <property type="term" value="F:kinase activity"/>
    <property type="evidence" value="ECO:0007669"/>
    <property type="project" value="UniProtKB-KW"/>
</dbReference>
<evidence type="ECO:0000313" key="3">
    <source>
        <dbReference type="EMBL" id="KAF8819806.1"/>
    </source>
</evidence>
<keyword evidence="3" id="KW-0418">Kinase</keyword>
<feature type="domain" description="Protein kinase" evidence="2">
    <location>
        <begin position="1"/>
        <end position="238"/>
    </location>
</feature>
<keyword evidence="3" id="KW-0808">Transferase</keyword>
<dbReference type="Gene3D" id="1.10.510.10">
    <property type="entry name" value="Transferase(Phosphotransferase) domain 1"/>
    <property type="match status" value="1"/>
</dbReference>
<dbReference type="SMART" id="SM00220">
    <property type="entry name" value="S_TKc"/>
    <property type="match status" value="1"/>
</dbReference>
<dbReference type="PROSITE" id="PS50011">
    <property type="entry name" value="PROTEIN_KINASE_DOM"/>
    <property type="match status" value="1"/>
</dbReference>
<dbReference type="InterPro" id="IPR008271">
    <property type="entry name" value="Ser/Thr_kinase_AS"/>
</dbReference>
<accession>A0ABQ7J732</accession>
<dbReference type="Proteomes" id="UP000823046">
    <property type="component" value="Unassembled WGS sequence"/>
</dbReference>
<evidence type="ECO:0000259" key="2">
    <source>
        <dbReference type="PROSITE" id="PS50011"/>
    </source>
</evidence>
<organism evidence="3 4">
    <name type="scientific">Cardiosporidium cionae</name>
    <dbReference type="NCBI Taxonomy" id="476202"/>
    <lineage>
        <taxon>Eukaryota</taxon>
        <taxon>Sar</taxon>
        <taxon>Alveolata</taxon>
        <taxon>Apicomplexa</taxon>
        <taxon>Aconoidasida</taxon>
        <taxon>Nephromycida</taxon>
        <taxon>Cardiosporidium</taxon>
    </lineage>
</organism>
<dbReference type="EMBL" id="JADAQX010000594">
    <property type="protein sequence ID" value="KAF8819806.1"/>
    <property type="molecule type" value="Genomic_DNA"/>
</dbReference>
<proteinExistence type="predicted"/>
<dbReference type="InterPro" id="IPR011009">
    <property type="entry name" value="Kinase-like_dom_sf"/>
</dbReference>
<comment type="caution">
    <text evidence="3">The sequence shown here is derived from an EMBL/GenBank/DDBJ whole genome shotgun (WGS) entry which is preliminary data.</text>
</comment>
<sequence>MLYSLQIIHGHKSQGASMNRTREEINIMRTLKCEHPYVVHMLDSYQYQNDDGSWCAKIILDFCEGGDLYDYINEHGPYSEDEARLVIYKMVHAIAFVHNKKIIHRDLKPENILLQTRDSNGTDIRISDFGVAKKSLDNTRIPRTYQMFLRAHSEQAQIDMWSLGVLSYVVLCGGLPFHDRDKSTLYQQIVERDIQYMLSGNSTWKNVTRGAQRFVEDLLVMNPSNRLTAVEALNHRWLRGALPLQEREMLPSLDANSERERVAKLTKILPISKSNTDDIRNDSRRSDDNPKLLSHPTKFKKLSVLSRKKGELREKGATKPSHLSSMAKISPTFASHASITEFAEHGDKSLPAKLHIERERPTSKNQINSALLKFQKNYINPVAQAPEFSLSNSFSQQYYSSPGNNEISSIHPRECCADGQQKIEYPLHDDKHRLIPNQVSQWFSATAKSAINQNETRNTANYNANYLKNFPNGCRVQKATSIHTSH</sequence>
<dbReference type="PANTHER" id="PTHR24347">
    <property type="entry name" value="SERINE/THREONINE-PROTEIN KINASE"/>
    <property type="match status" value="1"/>
</dbReference>